<dbReference type="OrthoDB" id="6435011at2759"/>
<keyword evidence="3" id="KW-1185">Reference proteome</keyword>
<accession>A0A8J2HAS7</accession>
<proteinExistence type="predicted"/>
<evidence type="ECO:0000313" key="3">
    <source>
        <dbReference type="Proteomes" id="UP000786811"/>
    </source>
</evidence>
<dbReference type="EMBL" id="CAJNRD030001118">
    <property type="protein sequence ID" value="CAG5085242.1"/>
    <property type="molecule type" value="Genomic_DNA"/>
</dbReference>
<feature type="compositionally biased region" description="Basic and acidic residues" evidence="1">
    <location>
        <begin position="13"/>
        <end position="30"/>
    </location>
</feature>
<dbReference type="PANTHER" id="PTHR41142">
    <property type="entry name" value="SI:DKEY-16J16.4"/>
    <property type="match status" value="1"/>
</dbReference>
<sequence length="315" mass="34659">MLKFLTHKLRTHSINEDPNHEKVDDDHDSGTESDDEFQDGIDESIEPSSPMASPSSPGLTDSAVPSDTDFCPNLSAFAFGTSASGEQQAEGRTSLSDNNLHLSYNDHHSSEEELEVINSPKVVASQGLRPATAPEKRKWSQISNSNNLQSHCTQSQAIPGSGRPGPTPGPSSDTDVAASCSAPVSRAGKEPGSGSSDEEVQGLLGANVISQPVQFRSSPPVDAHKPGRSQSPPPKLFHAAKAPPRPRSRPRHHHLYHHHHHHHHYQHQHQHHHYQQQYSVDMDVGELSACSPRKRHRPPHRQPRPCLDFEKMQQV</sequence>
<feature type="region of interest" description="Disordered" evidence="1">
    <location>
        <begin position="215"/>
        <end position="265"/>
    </location>
</feature>
<protein>
    <submittedName>
        <fullName evidence="2">Uncharacterized protein</fullName>
    </submittedName>
</protein>
<name>A0A8J2HAS7_COTCN</name>
<feature type="region of interest" description="Disordered" evidence="1">
    <location>
        <begin position="1"/>
        <end position="111"/>
    </location>
</feature>
<feature type="compositionally biased region" description="Low complexity" evidence="1">
    <location>
        <begin position="46"/>
        <end position="57"/>
    </location>
</feature>
<feature type="compositionally biased region" description="Basic residues" evidence="1">
    <location>
        <begin position="292"/>
        <end position="303"/>
    </location>
</feature>
<dbReference type="AlphaFoldDB" id="A0A8J2HAS7"/>
<organism evidence="2 3">
    <name type="scientific">Cotesia congregata</name>
    <name type="common">Parasitoid wasp</name>
    <name type="synonym">Apanteles congregatus</name>
    <dbReference type="NCBI Taxonomy" id="51543"/>
    <lineage>
        <taxon>Eukaryota</taxon>
        <taxon>Metazoa</taxon>
        <taxon>Ecdysozoa</taxon>
        <taxon>Arthropoda</taxon>
        <taxon>Hexapoda</taxon>
        <taxon>Insecta</taxon>
        <taxon>Pterygota</taxon>
        <taxon>Neoptera</taxon>
        <taxon>Endopterygota</taxon>
        <taxon>Hymenoptera</taxon>
        <taxon>Apocrita</taxon>
        <taxon>Ichneumonoidea</taxon>
        <taxon>Braconidae</taxon>
        <taxon>Microgastrinae</taxon>
        <taxon>Cotesia</taxon>
    </lineage>
</organism>
<feature type="region of interest" description="Disordered" evidence="1">
    <location>
        <begin position="290"/>
        <end position="315"/>
    </location>
</feature>
<feature type="compositionally biased region" description="Polar residues" evidence="1">
    <location>
        <begin position="81"/>
        <end position="102"/>
    </location>
</feature>
<feature type="compositionally biased region" description="Acidic residues" evidence="1">
    <location>
        <begin position="31"/>
        <end position="45"/>
    </location>
</feature>
<reference evidence="2" key="1">
    <citation type="submission" date="2021-04" db="EMBL/GenBank/DDBJ databases">
        <authorList>
            <person name="Chebbi M.A.C M."/>
        </authorList>
    </citation>
    <scope>NUCLEOTIDE SEQUENCE</scope>
</reference>
<gene>
    <name evidence="2" type="ORF">HICCMSTLAB_LOCUS4317</name>
</gene>
<evidence type="ECO:0000313" key="2">
    <source>
        <dbReference type="EMBL" id="CAG5085242.1"/>
    </source>
</evidence>
<feature type="region of interest" description="Disordered" evidence="1">
    <location>
        <begin position="124"/>
        <end position="199"/>
    </location>
</feature>
<feature type="non-terminal residue" evidence="2">
    <location>
        <position position="1"/>
    </location>
</feature>
<comment type="caution">
    <text evidence="2">The sequence shown here is derived from an EMBL/GenBank/DDBJ whole genome shotgun (WGS) entry which is preliminary data.</text>
</comment>
<feature type="compositionally biased region" description="Basic residues" evidence="1">
    <location>
        <begin position="1"/>
        <end position="11"/>
    </location>
</feature>
<dbReference type="Proteomes" id="UP000786811">
    <property type="component" value="Unassembled WGS sequence"/>
</dbReference>
<evidence type="ECO:0000256" key="1">
    <source>
        <dbReference type="SAM" id="MobiDB-lite"/>
    </source>
</evidence>
<feature type="compositionally biased region" description="Basic residues" evidence="1">
    <location>
        <begin position="244"/>
        <end position="265"/>
    </location>
</feature>
<dbReference type="PANTHER" id="PTHR41142:SF1">
    <property type="entry name" value="SI:DKEY-16J16.4"/>
    <property type="match status" value="1"/>
</dbReference>
<feature type="compositionally biased region" description="Polar residues" evidence="1">
    <location>
        <begin position="140"/>
        <end position="158"/>
    </location>
</feature>